<protein>
    <recommendedName>
        <fullName evidence="7 8">Glutamine-dependent NAD(+) synthetase</fullName>
        <ecNumber evidence="7 8">6.3.5.1</ecNumber>
    </recommendedName>
    <alternativeName>
        <fullName evidence="7 8">NAD(+) synthase [glutamine-hydrolyzing]</fullName>
    </alternativeName>
</protein>
<dbReference type="CDD" id="cd00553">
    <property type="entry name" value="NAD_synthase"/>
    <property type="match status" value="1"/>
</dbReference>
<dbReference type="Pfam" id="PF02540">
    <property type="entry name" value="NAD_synthase"/>
    <property type="match status" value="1"/>
</dbReference>
<dbReference type="Proteomes" id="UP000309215">
    <property type="component" value="Unassembled WGS sequence"/>
</dbReference>
<dbReference type="InterPro" id="IPR036526">
    <property type="entry name" value="C-N_Hydrolase_sf"/>
</dbReference>
<dbReference type="GO" id="GO:0005524">
    <property type="term" value="F:ATP binding"/>
    <property type="evidence" value="ECO:0007669"/>
    <property type="project" value="UniProtKB-UniRule"/>
</dbReference>
<dbReference type="PANTHER" id="PTHR23090">
    <property type="entry name" value="NH 3 /GLUTAMINE-DEPENDENT NAD + SYNTHETASE"/>
    <property type="match status" value="1"/>
</dbReference>
<organism evidence="11 12">
    <name type="scientific">Polyangium fumosum</name>
    <dbReference type="NCBI Taxonomy" id="889272"/>
    <lineage>
        <taxon>Bacteria</taxon>
        <taxon>Pseudomonadati</taxon>
        <taxon>Myxococcota</taxon>
        <taxon>Polyangia</taxon>
        <taxon>Polyangiales</taxon>
        <taxon>Polyangiaceae</taxon>
        <taxon>Polyangium</taxon>
    </lineage>
</organism>
<feature type="active site" description="Nucleophile; for glutaminase activity" evidence="7">
    <location>
        <position position="161"/>
    </location>
</feature>
<feature type="binding site" evidence="7">
    <location>
        <position position="479"/>
    </location>
    <ligand>
        <name>ATP</name>
        <dbReference type="ChEBI" id="CHEBI:30616"/>
    </ligand>
</feature>
<accession>A0A4U1JJD6</accession>
<keyword evidence="12" id="KW-1185">Reference proteome</keyword>
<evidence type="ECO:0000256" key="5">
    <source>
        <dbReference type="ARBA" id="ARBA00022840"/>
    </source>
</evidence>
<dbReference type="Gene3D" id="3.60.110.10">
    <property type="entry name" value="Carbon-nitrogen hydrolase"/>
    <property type="match status" value="1"/>
</dbReference>
<dbReference type="GO" id="GO:0003952">
    <property type="term" value="F:NAD+ synthase (glutamine-hydrolyzing) activity"/>
    <property type="evidence" value="ECO:0007669"/>
    <property type="project" value="UniProtKB-UniRule"/>
</dbReference>
<dbReference type="InterPro" id="IPR022310">
    <property type="entry name" value="NAD/GMP_synthase"/>
</dbReference>
<dbReference type="PANTHER" id="PTHR23090:SF9">
    <property type="entry name" value="GLUTAMINE-DEPENDENT NAD(+) SYNTHETASE"/>
    <property type="match status" value="1"/>
</dbReference>
<evidence type="ECO:0000256" key="6">
    <source>
        <dbReference type="ARBA" id="ARBA00023027"/>
    </source>
</evidence>
<dbReference type="EMBL" id="SSMQ01000002">
    <property type="protein sequence ID" value="TKD12831.1"/>
    <property type="molecule type" value="Genomic_DNA"/>
</dbReference>
<comment type="caution">
    <text evidence="7">Lacks conserved residue(s) required for the propagation of feature annotation.</text>
</comment>
<feature type="binding site" evidence="7">
    <location>
        <position position="119"/>
    </location>
    <ligand>
        <name>L-glutamine</name>
        <dbReference type="ChEBI" id="CHEBI:58359"/>
    </ligand>
</feature>
<keyword evidence="3 7" id="KW-0436">Ligase</keyword>
<feature type="binding site" evidence="7">
    <location>
        <position position="605"/>
    </location>
    <ligand>
        <name>deamido-NAD(+)</name>
        <dbReference type="ChEBI" id="CHEBI:58437"/>
        <note>ligand shared between two neighboring subunits</note>
    </ligand>
</feature>
<dbReference type="Pfam" id="PF00795">
    <property type="entry name" value="CN_hydrolase"/>
    <property type="match status" value="1"/>
</dbReference>
<proteinExistence type="inferred from homology"/>
<feature type="binding site" evidence="7">
    <location>
        <position position="455"/>
    </location>
    <ligand>
        <name>deamido-NAD(+)</name>
        <dbReference type="ChEBI" id="CHEBI:58437"/>
        <note>ligand shared between two neighboring subunits</note>
    </ligand>
</feature>
<evidence type="ECO:0000256" key="4">
    <source>
        <dbReference type="ARBA" id="ARBA00022741"/>
    </source>
</evidence>
<comment type="function">
    <text evidence="7">Catalyzes the ATP-dependent amidation of deamido-NAD to form NAD. Uses L-glutamine as a nitrogen source.</text>
</comment>
<evidence type="ECO:0000313" key="12">
    <source>
        <dbReference type="Proteomes" id="UP000309215"/>
    </source>
</evidence>
<keyword evidence="4 7" id="KW-0547">Nucleotide-binding</keyword>
<dbReference type="AlphaFoldDB" id="A0A4U1JJD6"/>
<feature type="binding site" evidence="7">
    <location>
        <begin position="354"/>
        <end position="361"/>
    </location>
    <ligand>
        <name>ATP</name>
        <dbReference type="ChEBI" id="CHEBI:30616"/>
    </ligand>
</feature>
<evidence type="ECO:0000256" key="1">
    <source>
        <dbReference type="ARBA" id="ARBA00005188"/>
    </source>
</evidence>
<evidence type="ECO:0000256" key="9">
    <source>
        <dbReference type="RuleBase" id="RU003811"/>
    </source>
</evidence>
<reference evidence="11 12" key="1">
    <citation type="submission" date="2019-04" db="EMBL/GenBank/DDBJ databases">
        <authorList>
            <person name="Li Y."/>
            <person name="Wang J."/>
        </authorList>
    </citation>
    <scope>NUCLEOTIDE SEQUENCE [LARGE SCALE GENOMIC DNA]</scope>
    <source>
        <strain evidence="11 12">DSM 14668</strain>
    </source>
</reference>
<dbReference type="Gene3D" id="3.40.50.620">
    <property type="entry name" value="HUPs"/>
    <property type="match status" value="1"/>
</dbReference>
<comment type="pathway">
    <text evidence="1 7 8">Cofactor biosynthesis; NAD(+) biosynthesis; NAD(+) from deamido-NAD(+) (L-Gln route): step 1/1.</text>
</comment>
<dbReference type="InterPro" id="IPR014445">
    <property type="entry name" value="Gln-dep_NAD_synthase"/>
</dbReference>
<dbReference type="RefSeq" id="WP_136927469.1">
    <property type="nucleotide sequence ID" value="NZ_SSMQ01000002.1"/>
</dbReference>
<evidence type="ECO:0000256" key="3">
    <source>
        <dbReference type="ARBA" id="ARBA00022598"/>
    </source>
</evidence>
<feature type="active site" description="For glutaminase activity" evidence="7">
    <location>
        <position position="113"/>
    </location>
</feature>
<dbReference type="GO" id="GO:0005737">
    <property type="term" value="C:cytoplasm"/>
    <property type="evidence" value="ECO:0007669"/>
    <property type="project" value="InterPro"/>
</dbReference>
<evidence type="ECO:0000259" key="10">
    <source>
        <dbReference type="PROSITE" id="PS50263"/>
    </source>
</evidence>
<dbReference type="GO" id="GO:0009435">
    <property type="term" value="P:NAD+ biosynthetic process"/>
    <property type="evidence" value="ECO:0007669"/>
    <property type="project" value="UniProtKB-UniRule"/>
</dbReference>
<comment type="similarity">
    <text evidence="2 7 8">In the C-terminal section; belongs to the NAD synthetase family.</text>
</comment>
<comment type="catalytic activity">
    <reaction evidence="7 8">
        <text>deamido-NAD(+) + L-glutamine + ATP + H2O = L-glutamate + AMP + diphosphate + NAD(+) + H(+)</text>
        <dbReference type="Rhea" id="RHEA:24384"/>
        <dbReference type="ChEBI" id="CHEBI:15377"/>
        <dbReference type="ChEBI" id="CHEBI:15378"/>
        <dbReference type="ChEBI" id="CHEBI:29985"/>
        <dbReference type="ChEBI" id="CHEBI:30616"/>
        <dbReference type="ChEBI" id="CHEBI:33019"/>
        <dbReference type="ChEBI" id="CHEBI:57540"/>
        <dbReference type="ChEBI" id="CHEBI:58359"/>
        <dbReference type="ChEBI" id="CHEBI:58437"/>
        <dbReference type="ChEBI" id="CHEBI:456215"/>
        <dbReference type="EC" id="6.3.5.1"/>
    </reaction>
</comment>
<feature type="binding site" evidence="7">
    <location>
        <position position="484"/>
    </location>
    <ligand>
        <name>deamido-NAD(+)</name>
        <dbReference type="ChEBI" id="CHEBI:58437"/>
        <note>ligand shared between two neighboring subunits</note>
    </ligand>
</feature>
<dbReference type="GO" id="GO:0004359">
    <property type="term" value="F:glutaminase activity"/>
    <property type="evidence" value="ECO:0007669"/>
    <property type="project" value="InterPro"/>
</dbReference>
<feature type="active site" description="Proton acceptor; for glutaminase activity" evidence="7">
    <location>
        <position position="44"/>
    </location>
</feature>
<feature type="domain" description="CN hydrolase" evidence="10">
    <location>
        <begin position="4"/>
        <end position="259"/>
    </location>
</feature>
<dbReference type="InterPro" id="IPR014729">
    <property type="entry name" value="Rossmann-like_a/b/a_fold"/>
</dbReference>
<dbReference type="InterPro" id="IPR003694">
    <property type="entry name" value="NAD_synthase"/>
</dbReference>
<sequence>MRLVKIGVASVNATIGAVRSNVDRCIRLATAMAEDDVTLAVFPEQVVGGYAAEDLVQWQAFVESQRRELERFAVETARLRTVFVLGLTVGVDGDLFNVGALVHGGKIRAFVPKEKLPTYNVFYEARVFSRGVPGLDLDARGVFCGDRIFQFDFGLLAIEVCEDIWSPDGPMRRRCYSGAEIVCNLSASPFRAGVVGTRREMIATRAADNQCTIAYANLVGANDGLVFDGGGFVNQNGRPMLEATRFREGYAATVVDLDRTIRSRREASTWRSDLEAFRREQTPVPVTALHEKTADRSKLRYPAPPPGTSFFLPSANLPVKTPREELLDDFYDALALGVADYYRKIGAFRRIGLALSGGRDSLLTLLVAHRAAELLHPDLEGAALREAAGSMISAFYMPSRYSSDATQNAAARICADLSVSFMIVPIEDAFVRELDATRTLLGPGGPEPTELTKQNVQARIRGQRMWNWSNTSGALFLQTGNMSEKALGYTTVGGDLEGAFSVIANLPKTVVIALLERLEKRFGYPGIRATLDTTAGPELAANQSGEAELMPFEVLDACLYLYGAEKLAPNEVALALTSVFPDRDPAQLALWAEKFARLFTQSIFKWVQSPLAIHLGSLDLDRERALQLPVVQRTEWKGG</sequence>
<gene>
    <name evidence="7 11" type="primary">nadE</name>
    <name evidence="11" type="ORF">E8A74_03535</name>
</gene>
<dbReference type="CDD" id="cd07570">
    <property type="entry name" value="GAT_Gln-NAD-synth"/>
    <property type="match status" value="1"/>
</dbReference>
<keyword evidence="6 7" id="KW-0520">NAD</keyword>
<dbReference type="NCBIfam" id="TIGR00552">
    <property type="entry name" value="nadE"/>
    <property type="match status" value="1"/>
</dbReference>
<comment type="similarity">
    <text evidence="9">Belongs to the NAD synthetase family.</text>
</comment>
<dbReference type="PROSITE" id="PS50263">
    <property type="entry name" value="CN_HYDROLASE"/>
    <property type="match status" value="1"/>
</dbReference>
<feature type="binding site" evidence="7">
    <location>
        <position position="188"/>
    </location>
    <ligand>
        <name>L-glutamine</name>
        <dbReference type="ChEBI" id="CHEBI:58359"/>
    </ligand>
</feature>
<evidence type="ECO:0000256" key="8">
    <source>
        <dbReference type="PIRNR" id="PIRNR006630"/>
    </source>
</evidence>
<dbReference type="HAMAP" id="MF_02090">
    <property type="entry name" value="NadE_glutamine_dep"/>
    <property type="match status" value="1"/>
</dbReference>
<dbReference type="InterPro" id="IPR003010">
    <property type="entry name" value="C-N_Hydrolase"/>
</dbReference>
<evidence type="ECO:0000256" key="7">
    <source>
        <dbReference type="HAMAP-Rule" id="MF_02090"/>
    </source>
</evidence>
<dbReference type="EC" id="6.3.5.1" evidence="7 8"/>
<keyword evidence="5 7" id="KW-0067">ATP-binding</keyword>
<dbReference type="SUPFAM" id="SSF56317">
    <property type="entry name" value="Carbon-nitrogen hydrolase"/>
    <property type="match status" value="1"/>
</dbReference>
<dbReference type="SUPFAM" id="SSF52402">
    <property type="entry name" value="Adenine nucleotide alpha hydrolases-like"/>
    <property type="match status" value="1"/>
</dbReference>
<evidence type="ECO:0000256" key="2">
    <source>
        <dbReference type="ARBA" id="ARBA00007145"/>
    </source>
</evidence>
<dbReference type="UniPathway" id="UPA00253">
    <property type="reaction ID" value="UER00334"/>
</dbReference>
<comment type="caution">
    <text evidence="11">The sequence shown here is derived from an EMBL/GenBank/DDBJ whole genome shotgun (WGS) entry which is preliminary data.</text>
</comment>
<name>A0A4U1JJD6_9BACT</name>
<evidence type="ECO:0000313" key="11">
    <source>
        <dbReference type="EMBL" id="TKD12831.1"/>
    </source>
</evidence>
<dbReference type="PIRSF" id="PIRSF006630">
    <property type="entry name" value="NADS_GAT"/>
    <property type="match status" value="1"/>
</dbReference>
<dbReference type="GO" id="GO:0008795">
    <property type="term" value="F:NAD+ synthase activity"/>
    <property type="evidence" value="ECO:0007669"/>
    <property type="project" value="UniProtKB-UniRule"/>
</dbReference>
<dbReference type="OrthoDB" id="9799210at2"/>